<evidence type="ECO:0000256" key="1">
    <source>
        <dbReference type="SAM" id="MobiDB-lite"/>
    </source>
</evidence>
<organism evidence="2 3">
    <name type="scientific">Crepidotus variabilis</name>
    <dbReference type="NCBI Taxonomy" id="179855"/>
    <lineage>
        <taxon>Eukaryota</taxon>
        <taxon>Fungi</taxon>
        <taxon>Dikarya</taxon>
        <taxon>Basidiomycota</taxon>
        <taxon>Agaricomycotina</taxon>
        <taxon>Agaricomycetes</taxon>
        <taxon>Agaricomycetidae</taxon>
        <taxon>Agaricales</taxon>
        <taxon>Agaricineae</taxon>
        <taxon>Crepidotaceae</taxon>
        <taxon>Crepidotus</taxon>
    </lineage>
</organism>
<gene>
    <name evidence="2" type="ORF">CPB83DRAFT_862561</name>
</gene>
<comment type="caution">
    <text evidence="2">The sequence shown here is derived from an EMBL/GenBank/DDBJ whole genome shotgun (WGS) entry which is preliminary data.</text>
</comment>
<evidence type="ECO:0008006" key="4">
    <source>
        <dbReference type="Google" id="ProtNLM"/>
    </source>
</evidence>
<dbReference type="Proteomes" id="UP000807306">
    <property type="component" value="Unassembled WGS sequence"/>
</dbReference>
<dbReference type="OrthoDB" id="3056337at2759"/>
<feature type="region of interest" description="Disordered" evidence="1">
    <location>
        <begin position="556"/>
        <end position="586"/>
    </location>
</feature>
<keyword evidence="3" id="KW-1185">Reference proteome</keyword>
<reference evidence="2" key="1">
    <citation type="submission" date="2020-11" db="EMBL/GenBank/DDBJ databases">
        <authorList>
            <consortium name="DOE Joint Genome Institute"/>
            <person name="Ahrendt S."/>
            <person name="Riley R."/>
            <person name="Andreopoulos W."/>
            <person name="Labutti K."/>
            <person name="Pangilinan J."/>
            <person name="Ruiz-Duenas F.J."/>
            <person name="Barrasa J.M."/>
            <person name="Sanchez-Garcia M."/>
            <person name="Camarero S."/>
            <person name="Miyauchi S."/>
            <person name="Serrano A."/>
            <person name="Linde D."/>
            <person name="Babiker R."/>
            <person name="Drula E."/>
            <person name="Ayuso-Fernandez I."/>
            <person name="Pacheco R."/>
            <person name="Padilla G."/>
            <person name="Ferreira P."/>
            <person name="Barriuso J."/>
            <person name="Kellner H."/>
            <person name="Castanera R."/>
            <person name="Alfaro M."/>
            <person name="Ramirez L."/>
            <person name="Pisabarro A.G."/>
            <person name="Kuo A."/>
            <person name="Tritt A."/>
            <person name="Lipzen A."/>
            <person name="He G."/>
            <person name="Yan M."/>
            <person name="Ng V."/>
            <person name="Cullen D."/>
            <person name="Martin F."/>
            <person name="Rosso M.-N."/>
            <person name="Henrissat B."/>
            <person name="Hibbett D."/>
            <person name="Martinez A.T."/>
            <person name="Grigoriev I.V."/>
        </authorList>
    </citation>
    <scope>NUCLEOTIDE SEQUENCE</scope>
    <source>
        <strain evidence="2">CBS 506.95</strain>
    </source>
</reference>
<evidence type="ECO:0000313" key="2">
    <source>
        <dbReference type="EMBL" id="KAF9523579.1"/>
    </source>
</evidence>
<dbReference type="AlphaFoldDB" id="A0A9P6JK87"/>
<evidence type="ECO:0000313" key="3">
    <source>
        <dbReference type="Proteomes" id="UP000807306"/>
    </source>
</evidence>
<accession>A0A9P6JK87</accession>
<name>A0A9P6JK87_9AGAR</name>
<sequence length="586" mass="67006">MPSALCDKCGRCLEGGLVEAGGKGPPCTVINGDPCVFCIKIAELKSKISVTKVHLDELEAELSRVHTAANAVHDPFHRLPVELVTQIIYLCGTDPLKYPRSTWNVQPLSFGNVCRGWRNIIYNSPTLWTKLDIAILHCLNNAYSDNIRPNFSIPRLWLARARALPLDVGIRFICPTSQLGYDEFEELYAILREQAAQWKIARFWYLPRDMIRLWFSTPSPRIDSILEKLTISVEDCGDTSEEDDEENCILLAHHSPSNICLLHFYPSFVNLDWSKLTSITVKPYRFCFQEIYNLFKTAPALHYFHVSCRRVEYIDVLFEVPEPFHHLRLRQLFIEVLPEPEEQYQFENYDPFNYTDSLAIDKLLRSIRLPALVSFSFEGRCDLSSSPLQELFRESGSPIKNLTLSNLPFRHDYFNEEAILDLFTTTPYLEALTIKQSKPRDEPCLTTRFFSQFASTTSLPFPLLPSLQTFAYTARRSYPWTTLEDIARRLQLGPLNEVELEIIGTPDAWEYGYLPDYIDREIAQRLSASSVKGLTIKDWPFGNDFILESLRVNRGSEEGVDEDEDVLSIASSAGNPAQDKSEVEGA</sequence>
<protein>
    <recommendedName>
        <fullName evidence="4">F-box domain-containing protein</fullName>
    </recommendedName>
</protein>
<proteinExistence type="predicted"/>
<dbReference type="EMBL" id="MU157914">
    <property type="protein sequence ID" value="KAF9523579.1"/>
    <property type="molecule type" value="Genomic_DNA"/>
</dbReference>